<accession>A0AA36HNC1</accession>
<protein>
    <recommendedName>
        <fullName evidence="2">J domain-containing protein</fullName>
    </recommendedName>
</protein>
<evidence type="ECO:0000313" key="4">
    <source>
        <dbReference type="Proteomes" id="UP001178507"/>
    </source>
</evidence>
<feature type="domain" description="J" evidence="2">
    <location>
        <begin position="8"/>
        <end position="75"/>
    </location>
</feature>
<dbReference type="EMBL" id="CAUJNA010000128">
    <property type="protein sequence ID" value="CAJ1372335.1"/>
    <property type="molecule type" value="Genomic_DNA"/>
</dbReference>
<dbReference type="Proteomes" id="UP001178507">
    <property type="component" value="Unassembled WGS sequence"/>
</dbReference>
<reference evidence="3" key="1">
    <citation type="submission" date="2023-08" db="EMBL/GenBank/DDBJ databases">
        <authorList>
            <person name="Chen Y."/>
            <person name="Shah S."/>
            <person name="Dougan E. K."/>
            <person name="Thang M."/>
            <person name="Chan C."/>
        </authorList>
    </citation>
    <scope>NUCLEOTIDE SEQUENCE</scope>
</reference>
<name>A0AA36HNC1_9DINO</name>
<evidence type="ECO:0000256" key="1">
    <source>
        <dbReference type="SAM" id="MobiDB-lite"/>
    </source>
</evidence>
<dbReference type="PROSITE" id="PS50076">
    <property type="entry name" value="DNAJ_2"/>
    <property type="match status" value="1"/>
</dbReference>
<sequence length="200" mass="22169">MCNARLAELLRRFKLPPATSQADLRRAYYKRAKLLHPDIAGEASEADFKRLRQDYEEASTLMGQTGGRGAHTSYGGQQGAGAQTQGFGWEEPSWDTPGGQQWKRSAFGGNSAFAGGGFHESKVDFDPQQFRERQRSHTQRDGQGYTYKAGGRGSAQAPQRAFNPAQVFKGTVLVAGVFFVGKAWIARLRREAVDFQRVYT</sequence>
<organism evidence="3 4">
    <name type="scientific">Effrenium voratum</name>
    <dbReference type="NCBI Taxonomy" id="2562239"/>
    <lineage>
        <taxon>Eukaryota</taxon>
        <taxon>Sar</taxon>
        <taxon>Alveolata</taxon>
        <taxon>Dinophyceae</taxon>
        <taxon>Suessiales</taxon>
        <taxon>Symbiodiniaceae</taxon>
        <taxon>Effrenium</taxon>
    </lineage>
</organism>
<dbReference type="Gene3D" id="1.10.287.110">
    <property type="entry name" value="DnaJ domain"/>
    <property type="match status" value="1"/>
</dbReference>
<dbReference type="InterPro" id="IPR001623">
    <property type="entry name" value="DnaJ_domain"/>
</dbReference>
<gene>
    <name evidence="3" type="ORF">EVOR1521_LOCUS2436</name>
</gene>
<evidence type="ECO:0000313" key="3">
    <source>
        <dbReference type="EMBL" id="CAJ1372335.1"/>
    </source>
</evidence>
<proteinExistence type="predicted"/>
<feature type="region of interest" description="Disordered" evidence="1">
    <location>
        <begin position="63"/>
        <end position="84"/>
    </location>
</feature>
<dbReference type="AlphaFoldDB" id="A0AA36HNC1"/>
<dbReference type="InterPro" id="IPR036869">
    <property type="entry name" value="J_dom_sf"/>
</dbReference>
<comment type="caution">
    <text evidence="3">The sequence shown here is derived from an EMBL/GenBank/DDBJ whole genome shotgun (WGS) entry which is preliminary data.</text>
</comment>
<feature type="compositionally biased region" description="Basic and acidic residues" evidence="1">
    <location>
        <begin position="129"/>
        <end position="140"/>
    </location>
</feature>
<keyword evidence="4" id="KW-1185">Reference proteome</keyword>
<dbReference type="SUPFAM" id="SSF46565">
    <property type="entry name" value="Chaperone J-domain"/>
    <property type="match status" value="1"/>
</dbReference>
<feature type="region of interest" description="Disordered" evidence="1">
    <location>
        <begin position="129"/>
        <end position="158"/>
    </location>
</feature>
<dbReference type="CDD" id="cd06257">
    <property type="entry name" value="DnaJ"/>
    <property type="match status" value="1"/>
</dbReference>
<evidence type="ECO:0000259" key="2">
    <source>
        <dbReference type="PROSITE" id="PS50076"/>
    </source>
</evidence>